<organism evidence="2 3">
    <name type="scientific">Bellilinea caldifistulae</name>
    <dbReference type="NCBI Taxonomy" id="360411"/>
    <lineage>
        <taxon>Bacteria</taxon>
        <taxon>Bacillati</taxon>
        <taxon>Chloroflexota</taxon>
        <taxon>Anaerolineae</taxon>
        <taxon>Anaerolineales</taxon>
        <taxon>Anaerolineaceae</taxon>
        <taxon>Bellilinea</taxon>
    </lineage>
</organism>
<dbReference type="RefSeq" id="WP_061915984.1">
    <property type="nucleotide sequence ID" value="NZ_DF967971.1"/>
</dbReference>
<reference evidence="2 3" key="1">
    <citation type="submission" date="2015-07" db="EMBL/GenBank/DDBJ databases">
        <title>Draft genome of Bellilinea caldifistulae DSM 17877.</title>
        <authorList>
            <person name="Hemp J."/>
            <person name="Ward L.M."/>
            <person name="Pace L.A."/>
            <person name="Fischer W.W."/>
        </authorList>
    </citation>
    <scope>NUCLEOTIDE SEQUENCE [LARGE SCALE GENOMIC DNA]</scope>
    <source>
        <strain evidence="2 3">GOMI-1</strain>
    </source>
</reference>
<gene>
    <name evidence="2" type="ORF">AC812_10635</name>
</gene>
<dbReference type="AlphaFoldDB" id="A0A0P6XIY3"/>
<evidence type="ECO:0000256" key="1">
    <source>
        <dbReference type="SAM" id="MobiDB-lite"/>
    </source>
</evidence>
<feature type="compositionally biased region" description="Basic and acidic residues" evidence="1">
    <location>
        <begin position="115"/>
        <end position="137"/>
    </location>
</feature>
<protein>
    <recommendedName>
        <fullName evidence="4">Phage replisome organiser N-terminal domain-containing protein</fullName>
    </recommendedName>
</protein>
<feature type="compositionally biased region" description="Acidic residues" evidence="1">
    <location>
        <begin position="138"/>
        <end position="155"/>
    </location>
</feature>
<accession>A0A0P6XIY3</accession>
<evidence type="ECO:0000313" key="3">
    <source>
        <dbReference type="Proteomes" id="UP000050514"/>
    </source>
</evidence>
<evidence type="ECO:0008006" key="4">
    <source>
        <dbReference type="Google" id="ProtNLM"/>
    </source>
</evidence>
<evidence type="ECO:0000313" key="2">
    <source>
        <dbReference type="EMBL" id="KPL74963.1"/>
    </source>
</evidence>
<name>A0A0P6XIY3_9CHLR</name>
<keyword evidence="3" id="KW-1185">Reference proteome</keyword>
<dbReference type="OrthoDB" id="1047417at2"/>
<proteinExistence type="predicted"/>
<comment type="caution">
    <text evidence="2">The sequence shown here is derived from an EMBL/GenBank/DDBJ whole genome shotgun (WGS) entry which is preliminary data.</text>
</comment>
<dbReference type="EMBL" id="LGHJ01000016">
    <property type="protein sequence ID" value="KPL74963.1"/>
    <property type="molecule type" value="Genomic_DNA"/>
</dbReference>
<feature type="region of interest" description="Disordered" evidence="1">
    <location>
        <begin position="249"/>
        <end position="272"/>
    </location>
</feature>
<dbReference type="STRING" id="360411.AC812_10635"/>
<feature type="region of interest" description="Disordered" evidence="1">
    <location>
        <begin position="108"/>
        <end position="166"/>
    </location>
</feature>
<sequence>MKQWIKLYIEILDDPKMGRMSDRLFRRAIELFLMAGRSGNDGVLPPVDDLAWILRIEETTLVEDLHSLAAVGIVHEQEPGIWVVTNFAERQDADTSAERIANYRKQKRVTKRYSTRNDDVTKRYNNSNEHETKRYGDKEEEVEEDKEEEVEEEVDADAKNSGGNNSDDITAYFSPEMQPLIEAFTATTGIYAPVGGGGRTKRWHDAMIELMRMRASPEEITATCTEMLGQGLKIAGPWSIVNGLNVYRSRQRAPNGKNKNTPKPAEKQYTPEQIYEALYGEKP</sequence>
<dbReference type="Proteomes" id="UP000050514">
    <property type="component" value="Unassembled WGS sequence"/>
</dbReference>